<sequence length="39" mass="4774">MCVRVVVSQRLHTYRRNDFISRIVQKPRLHCQRDYALSQ</sequence>
<dbReference type="AlphaFoldDB" id="A0A0K2VFP9"/>
<reference evidence="1" key="1">
    <citation type="submission" date="2014-05" db="EMBL/GenBank/DDBJ databases">
        <authorList>
            <person name="Chronopoulou M."/>
        </authorList>
    </citation>
    <scope>NUCLEOTIDE SEQUENCE</scope>
    <source>
        <tissue evidence="1">Whole organism</tissue>
    </source>
</reference>
<dbReference type="EMBL" id="HACA01031834">
    <property type="protein sequence ID" value="CDW49195.1"/>
    <property type="molecule type" value="Transcribed_RNA"/>
</dbReference>
<evidence type="ECO:0000313" key="1">
    <source>
        <dbReference type="EMBL" id="CDW49195.1"/>
    </source>
</evidence>
<accession>A0A0K2VFP9</accession>
<name>A0A0K2VFP9_LEPSM</name>
<proteinExistence type="predicted"/>
<protein>
    <submittedName>
        <fullName evidence="1">Uncharacterized protein</fullName>
    </submittedName>
</protein>
<organism evidence="1">
    <name type="scientific">Lepeophtheirus salmonis</name>
    <name type="common">Salmon louse</name>
    <name type="synonym">Caligus salmonis</name>
    <dbReference type="NCBI Taxonomy" id="72036"/>
    <lineage>
        <taxon>Eukaryota</taxon>
        <taxon>Metazoa</taxon>
        <taxon>Ecdysozoa</taxon>
        <taxon>Arthropoda</taxon>
        <taxon>Crustacea</taxon>
        <taxon>Multicrustacea</taxon>
        <taxon>Hexanauplia</taxon>
        <taxon>Copepoda</taxon>
        <taxon>Siphonostomatoida</taxon>
        <taxon>Caligidae</taxon>
        <taxon>Lepeophtheirus</taxon>
    </lineage>
</organism>